<dbReference type="KEGG" id="aup:AsAng_0048600"/>
<dbReference type="GO" id="GO:0004252">
    <property type="term" value="F:serine-type endopeptidase activity"/>
    <property type="evidence" value="ECO:0007669"/>
    <property type="project" value="InterPro"/>
</dbReference>
<keyword evidence="3 7" id="KW-0812">Transmembrane</keyword>
<dbReference type="SUPFAM" id="SSF144091">
    <property type="entry name" value="Rhomboid-like"/>
    <property type="match status" value="1"/>
</dbReference>
<evidence type="ECO:0000256" key="1">
    <source>
        <dbReference type="ARBA" id="ARBA00004141"/>
    </source>
</evidence>
<feature type="transmembrane region" description="Helical" evidence="7">
    <location>
        <begin position="143"/>
        <end position="160"/>
    </location>
</feature>
<name>A0A916DUF4_9BACT</name>
<dbReference type="Proteomes" id="UP001060919">
    <property type="component" value="Chromosome"/>
</dbReference>
<dbReference type="PANTHER" id="PTHR43731:SF14">
    <property type="entry name" value="PRESENILIN-ASSOCIATED RHOMBOID-LIKE PROTEIN, MITOCHONDRIAL"/>
    <property type="match status" value="1"/>
</dbReference>
<comment type="subcellular location">
    <subcellularLocation>
        <location evidence="1">Membrane</location>
        <topology evidence="1">Multi-pass membrane protein</topology>
    </subcellularLocation>
</comment>
<feature type="transmembrane region" description="Helical" evidence="7">
    <location>
        <begin position="20"/>
        <end position="43"/>
    </location>
</feature>
<protein>
    <submittedName>
        <fullName evidence="10">Rhomboid family intramembrane serine protease</fullName>
    </submittedName>
</protein>
<dbReference type="Gene3D" id="1.20.1540.10">
    <property type="entry name" value="Rhomboid-like"/>
    <property type="match status" value="1"/>
</dbReference>
<evidence type="ECO:0000256" key="4">
    <source>
        <dbReference type="ARBA" id="ARBA00022801"/>
    </source>
</evidence>
<dbReference type="Pfam" id="PF20216">
    <property type="entry name" value="DUF6576"/>
    <property type="match status" value="1"/>
</dbReference>
<feature type="transmembrane region" description="Helical" evidence="7">
    <location>
        <begin position="110"/>
        <end position="131"/>
    </location>
</feature>
<dbReference type="Pfam" id="PF01694">
    <property type="entry name" value="Rhomboid"/>
    <property type="match status" value="1"/>
</dbReference>
<keyword evidence="5 7" id="KW-1133">Transmembrane helix</keyword>
<keyword evidence="10" id="KW-0645">Protease</keyword>
<feature type="domain" description="DUF6576" evidence="9">
    <location>
        <begin position="287"/>
        <end position="318"/>
    </location>
</feature>
<gene>
    <name evidence="10" type="ORF">AsAng_0048600</name>
</gene>
<evidence type="ECO:0000313" key="10">
    <source>
        <dbReference type="EMBL" id="BDS14094.1"/>
    </source>
</evidence>
<evidence type="ECO:0000313" key="11">
    <source>
        <dbReference type="Proteomes" id="UP001060919"/>
    </source>
</evidence>
<evidence type="ECO:0000259" key="8">
    <source>
        <dbReference type="Pfam" id="PF01694"/>
    </source>
</evidence>
<dbReference type="InterPro" id="IPR035952">
    <property type="entry name" value="Rhomboid-like_sf"/>
</dbReference>
<evidence type="ECO:0000256" key="7">
    <source>
        <dbReference type="SAM" id="Phobius"/>
    </source>
</evidence>
<sequence>MATNIWDDIKMRYQQGNTIIRLIMANVAVHVFVALISVFVFLITGWRDEYWNFVSEWFYFPSEIGKIPLRLWSIFTYMFLHDGLWHILMNMLVLYWFGQRLNDLLPNSKMLPIYIWGGIAGALFFAIGFNIFPPFSSAEGNLVGASASVMAIVLAAATLNPKGVIRLFLIGDVELQYVALVWVIINLIVIPGGNPGGALAHLGGAFMGWFFIYQLRKGNDLAQPINKVLGWFTRKKMTAHKQKKTKTHQKTERSFKAKMKVYKGGQKSDYYGNEYGRSFMQKYKEMSREECLNTILDKIKRSGYDSLTEDEKIFLDRYR</sequence>
<dbReference type="InterPro" id="IPR046483">
    <property type="entry name" value="DUF6576"/>
</dbReference>
<evidence type="ECO:0000256" key="6">
    <source>
        <dbReference type="ARBA" id="ARBA00023136"/>
    </source>
</evidence>
<accession>A0A916DUF4</accession>
<dbReference type="PANTHER" id="PTHR43731">
    <property type="entry name" value="RHOMBOID PROTEASE"/>
    <property type="match status" value="1"/>
</dbReference>
<keyword evidence="4" id="KW-0378">Hydrolase</keyword>
<dbReference type="EMBL" id="AP026867">
    <property type="protein sequence ID" value="BDS14094.1"/>
    <property type="molecule type" value="Genomic_DNA"/>
</dbReference>
<keyword evidence="11" id="KW-1185">Reference proteome</keyword>
<evidence type="ECO:0000256" key="5">
    <source>
        <dbReference type="ARBA" id="ARBA00022989"/>
    </source>
</evidence>
<comment type="similarity">
    <text evidence="2">Belongs to the peptidase S54 family.</text>
</comment>
<evidence type="ECO:0000256" key="3">
    <source>
        <dbReference type="ARBA" id="ARBA00022692"/>
    </source>
</evidence>
<reference evidence="10" key="1">
    <citation type="submission" date="2022-09" db="EMBL/GenBank/DDBJ databases">
        <title>Aureispira anguillicida sp. nov., isolated from Leptocephalus of Japanese eel Anguilla japonica.</title>
        <authorList>
            <person name="Yuasa K."/>
            <person name="Mekata T."/>
            <person name="Ikunari K."/>
        </authorList>
    </citation>
    <scope>NUCLEOTIDE SEQUENCE</scope>
    <source>
        <strain evidence="10">EL160426</strain>
    </source>
</reference>
<feature type="domain" description="Peptidase S54 rhomboid" evidence="8">
    <location>
        <begin position="70"/>
        <end position="216"/>
    </location>
</feature>
<dbReference type="InterPro" id="IPR022764">
    <property type="entry name" value="Peptidase_S54_rhomboid_dom"/>
</dbReference>
<dbReference type="InterPro" id="IPR050925">
    <property type="entry name" value="Rhomboid_protease_S54"/>
</dbReference>
<feature type="transmembrane region" description="Helical" evidence="7">
    <location>
        <begin position="167"/>
        <end position="190"/>
    </location>
</feature>
<feature type="transmembrane region" description="Helical" evidence="7">
    <location>
        <begin position="74"/>
        <end position="98"/>
    </location>
</feature>
<proteinExistence type="inferred from homology"/>
<dbReference type="GO" id="GO:0006508">
    <property type="term" value="P:proteolysis"/>
    <property type="evidence" value="ECO:0007669"/>
    <property type="project" value="UniProtKB-KW"/>
</dbReference>
<dbReference type="GO" id="GO:0016020">
    <property type="term" value="C:membrane"/>
    <property type="evidence" value="ECO:0007669"/>
    <property type="project" value="UniProtKB-SubCell"/>
</dbReference>
<organism evidence="10 11">
    <name type="scientific">Aureispira anguillae</name>
    <dbReference type="NCBI Taxonomy" id="2864201"/>
    <lineage>
        <taxon>Bacteria</taxon>
        <taxon>Pseudomonadati</taxon>
        <taxon>Bacteroidota</taxon>
        <taxon>Saprospiria</taxon>
        <taxon>Saprospirales</taxon>
        <taxon>Saprospiraceae</taxon>
        <taxon>Aureispira</taxon>
    </lineage>
</organism>
<keyword evidence="6 7" id="KW-0472">Membrane</keyword>
<evidence type="ECO:0000256" key="2">
    <source>
        <dbReference type="ARBA" id="ARBA00009045"/>
    </source>
</evidence>
<dbReference type="RefSeq" id="WP_264789328.1">
    <property type="nucleotide sequence ID" value="NZ_AP026867.1"/>
</dbReference>
<dbReference type="AlphaFoldDB" id="A0A916DUF4"/>
<evidence type="ECO:0000259" key="9">
    <source>
        <dbReference type="Pfam" id="PF20216"/>
    </source>
</evidence>